<dbReference type="InterPro" id="IPR023214">
    <property type="entry name" value="HAD_sf"/>
</dbReference>
<dbReference type="InterPro" id="IPR041492">
    <property type="entry name" value="HAD_2"/>
</dbReference>
<reference evidence="7 8" key="1">
    <citation type="submission" date="2019-01" db="EMBL/GenBank/DDBJ databases">
        <title>Novel species of Nocardioides.</title>
        <authorList>
            <person name="Liu Q."/>
            <person name="Xin Y.-H."/>
        </authorList>
    </citation>
    <scope>NUCLEOTIDE SEQUENCE [LARGE SCALE GENOMIC DNA]</scope>
    <source>
        <strain evidence="7 8">HLT3-15</strain>
    </source>
</reference>
<keyword evidence="8" id="KW-1185">Reference proteome</keyword>
<dbReference type="NCBIfam" id="TIGR01509">
    <property type="entry name" value="HAD-SF-IA-v3"/>
    <property type="match status" value="1"/>
</dbReference>
<keyword evidence="5" id="KW-0119">Carbohydrate metabolism</keyword>
<dbReference type="Gene3D" id="1.10.150.240">
    <property type="entry name" value="Putative phosphatase, domain 2"/>
    <property type="match status" value="1"/>
</dbReference>
<gene>
    <name evidence="7" type="ORF">EUA06_16625</name>
</gene>
<dbReference type="AlphaFoldDB" id="A0A4Q2RMP9"/>
<dbReference type="Proteomes" id="UP000291838">
    <property type="component" value="Unassembled WGS sequence"/>
</dbReference>
<evidence type="ECO:0000256" key="2">
    <source>
        <dbReference type="ARBA" id="ARBA00006171"/>
    </source>
</evidence>
<keyword evidence="4" id="KW-0460">Magnesium</keyword>
<evidence type="ECO:0000256" key="4">
    <source>
        <dbReference type="ARBA" id="ARBA00022842"/>
    </source>
</evidence>
<protein>
    <submittedName>
        <fullName evidence="7">HAD family phosphatase</fullName>
    </submittedName>
</protein>
<dbReference type="InterPro" id="IPR051600">
    <property type="entry name" value="Beta-PGM-like"/>
</dbReference>
<dbReference type="SFLD" id="SFLDS00003">
    <property type="entry name" value="Haloacid_Dehalogenase"/>
    <property type="match status" value="1"/>
</dbReference>
<evidence type="ECO:0000256" key="3">
    <source>
        <dbReference type="ARBA" id="ARBA00022723"/>
    </source>
</evidence>
<dbReference type="PANTHER" id="PTHR46193:SF18">
    <property type="entry name" value="HEXITOL PHOSPHATASE B"/>
    <property type="match status" value="1"/>
</dbReference>
<evidence type="ECO:0000256" key="5">
    <source>
        <dbReference type="ARBA" id="ARBA00023277"/>
    </source>
</evidence>
<dbReference type="GO" id="GO:0003824">
    <property type="term" value="F:catalytic activity"/>
    <property type="evidence" value="ECO:0007669"/>
    <property type="project" value="UniProtKB-ARBA"/>
</dbReference>
<feature type="compositionally biased region" description="Basic and acidic residues" evidence="6">
    <location>
        <begin position="1"/>
        <end position="24"/>
    </location>
</feature>
<dbReference type="Pfam" id="PF13419">
    <property type="entry name" value="HAD_2"/>
    <property type="match status" value="1"/>
</dbReference>
<dbReference type="SUPFAM" id="SSF56784">
    <property type="entry name" value="HAD-like"/>
    <property type="match status" value="1"/>
</dbReference>
<comment type="cofactor">
    <cofactor evidence="1">
        <name>Mg(2+)</name>
        <dbReference type="ChEBI" id="CHEBI:18420"/>
    </cofactor>
</comment>
<dbReference type="InterPro" id="IPR036412">
    <property type="entry name" value="HAD-like_sf"/>
</dbReference>
<dbReference type="Gene3D" id="3.40.50.1000">
    <property type="entry name" value="HAD superfamily/HAD-like"/>
    <property type="match status" value="1"/>
</dbReference>
<proteinExistence type="inferred from homology"/>
<dbReference type="InterPro" id="IPR006439">
    <property type="entry name" value="HAD-SF_hydro_IA"/>
</dbReference>
<evidence type="ECO:0000313" key="8">
    <source>
        <dbReference type="Proteomes" id="UP000291838"/>
    </source>
</evidence>
<dbReference type="OrthoDB" id="9797743at2"/>
<dbReference type="EMBL" id="SDWS01000008">
    <property type="protein sequence ID" value="RYB89114.1"/>
    <property type="molecule type" value="Genomic_DNA"/>
</dbReference>
<dbReference type="CDD" id="cd07505">
    <property type="entry name" value="HAD_BPGM-like"/>
    <property type="match status" value="1"/>
</dbReference>
<accession>A0A4Q2RMP9</accession>
<dbReference type="SFLD" id="SFLDG01129">
    <property type="entry name" value="C1.5:_HAD__Beta-PGM__Phosphata"/>
    <property type="match status" value="1"/>
</dbReference>
<sequence>MDVLRAHERHEEGQGRQPSRDRTSPRRQRWYCFRHRPLRPARGRLDYRHLPRPQLTLGHGGLILDANSFPHRRRHLGALRNGGAVMPTTDPSRPSVKDIVNDWSRRTHRAVIFDFNGTLSDDESILLSSFTDLFRKYLGWQMTPEEYSERLLGHSDREIVETAVRTHGGGDSVLVDQLLARHGDRYKKLTAERSPITDSAAELVAHLARLEVPMAIVTGAQRDDVLGVLNSCSTGEYIDLFVTEEDVEHGKPNPEGFLKGAALLGVEPQDVLVFEDSVPGIQGALAAGMRCIAVTGENPRPQVLARGVATTRRLSADLFDG</sequence>
<dbReference type="PANTHER" id="PTHR46193">
    <property type="entry name" value="6-PHOSPHOGLUCONATE PHOSPHATASE"/>
    <property type="match status" value="1"/>
</dbReference>
<comment type="caution">
    <text evidence="7">The sequence shown here is derived from an EMBL/GenBank/DDBJ whole genome shotgun (WGS) entry which is preliminary data.</text>
</comment>
<dbReference type="GO" id="GO:0046872">
    <property type="term" value="F:metal ion binding"/>
    <property type="evidence" value="ECO:0007669"/>
    <property type="project" value="UniProtKB-KW"/>
</dbReference>
<organism evidence="7 8">
    <name type="scientific">Nocardioides glacieisoli</name>
    <dbReference type="NCBI Taxonomy" id="1168730"/>
    <lineage>
        <taxon>Bacteria</taxon>
        <taxon>Bacillati</taxon>
        <taxon>Actinomycetota</taxon>
        <taxon>Actinomycetes</taxon>
        <taxon>Propionibacteriales</taxon>
        <taxon>Nocardioidaceae</taxon>
        <taxon>Nocardioides</taxon>
    </lineage>
</organism>
<dbReference type="InterPro" id="IPR023198">
    <property type="entry name" value="PGP-like_dom2"/>
</dbReference>
<evidence type="ECO:0000256" key="6">
    <source>
        <dbReference type="SAM" id="MobiDB-lite"/>
    </source>
</evidence>
<keyword evidence="3" id="KW-0479">Metal-binding</keyword>
<name>A0A4Q2RMP9_9ACTN</name>
<feature type="region of interest" description="Disordered" evidence="6">
    <location>
        <begin position="1"/>
        <end position="28"/>
    </location>
</feature>
<evidence type="ECO:0000256" key="1">
    <source>
        <dbReference type="ARBA" id="ARBA00001946"/>
    </source>
</evidence>
<comment type="similarity">
    <text evidence="2">Belongs to the HAD-like hydrolase superfamily. CbbY/CbbZ/Gph/YieH family.</text>
</comment>
<evidence type="ECO:0000313" key="7">
    <source>
        <dbReference type="EMBL" id="RYB89114.1"/>
    </source>
</evidence>